<dbReference type="EMBL" id="FJUW01000013">
    <property type="protein sequence ID" value="CZS97585.1"/>
    <property type="molecule type" value="Genomic_DNA"/>
</dbReference>
<sequence>MADNPPAASSESSTPPSSAAEQARIRKERREAKIRAGGSARLDRITGLGGGIKRDAPPQPAASTPDDDPEEVDISNHYYEPKSRSSRLNNPQQSPFGQPGQQGMNDDQLRQMMLGFDPSGAPPPGGAANPFAGFPGMDGMGAMPGMEGMGGAAGEDPMMKMLQQMMSGGGGGAGGMPTFPGMPPMPGQTTAPSDPYAYLWRIVHAVFALGLGVYIAFTQPFTGTKIAREKSGLGYAGGDELVLSPSSVHFFWIFATVEVLLQTSRFFFEKGRVQQGGIMGMVMGLLPQPWKGYLELVARYSRIWTTVSGDAMVCVFVLGVVAWLKGN</sequence>
<dbReference type="Pfam" id="PF08690">
    <property type="entry name" value="GET2"/>
    <property type="match status" value="1"/>
</dbReference>
<evidence type="ECO:0000256" key="5">
    <source>
        <dbReference type="SAM" id="Phobius"/>
    </source>
</evidence>
<reference evidence="7" key="1">
    <citation type="submission" date="2016-03" db="EMBL/GenBank/DDBJ databases">
        <authorList>
            <person name="Ploux O."/>
        </authorList>
    </citation>
    <scope>NUCLEOTIDE SEQUENCE [LARGE SCALE GENOMIC DNA]</scope>
    <source>
        <strain evidence="7">UK7</strain>
    </source>
</reference>
<dbReference type="STRING" id="914237.A0A1E1KHQ6"/>
<proteinExistence type="predicted"/>
<dbReference type="InParanoid" id="A0A1E1KHQ6"/>
<name>A0A1E1KHQ6_9HELO</name>
<feature type="compositionally biased region" description="Low complexity" evidence="4">
    <location>
        <begin position="91"/>
        <end position="103"/>
    </location>
</feature>
<dbReference type="PANTHER" id="PTHR28263:SF1">
    <property type="entry name" value="GOLGI TO ER TRAFFIC PROTEIN 2"/>
    <property type="match status" value="1"/>
</dbReference>
<evidence type="ECO:0000313" key="6">
    <source>
        <dbReference type="EMBL" id="CZS97585.1"/>
    </source>
</evidence>
<feature type="region of interest" description="Disordered" evidence="4">
    <location>
        <begin position="1"/>
        <end position="105"/>
    </location>
</feature>
<evidence type="ECO:0000256" key="3">
    <source>
        <dbReference type="ARBA" id="ARBA00023136"/>
    </source>
</evidence>
<dbReference type="AlphaFoldDB" id="A0A1E1KHQ6"/>
<keyword evidence="1 5" id="KW-0812">Transmembrane</keyword>
<dbReference type="Proteomes" id="UP000178129">
    <property type="component" value="Unassembled WGS sequence"/>
</dbReference>
<organism evidence="6 7">
    <name type="scientific">Rhynchosporium graminicola</name>
    <dbReference type="NCBI Taxonomy" id="2792576"/>
    <lineage>
        <taxon>Eukaryota</taxon>
        <taxon>Fungi</taxon>
        <taxon>Dikarya</taxon>
        <taxon>Ascomycota</taxon>
        <taxon>Pezizomycotina</taxon>
        <taxon>Leotiomycetes</taxon>
        <taxon>Helotiales</taxon>
        <taxon>Ploettnerulaceae</taxon>
        <taxon>Rhynchosporium</taxon>
    </lineage>
</organism>
<evidence type="ECO:0000256" key="2">
    <source>
        <dbReference type="ARBA" id="ARBA00022989"/>
    </source>
</evidence>
<protein>
    <submittedName>
        <fullName evidence="6">Uncharacterized protein</fullName>
    </submittedName>
</protein>
<feature type="compositionally biased region" description="Basic and acidic residues" evidence="4">
    <location>
        <begin position="23"/>
        <end position="34"/>
    </location>
</feature>
<dbReference type="InterPro" id="IPR028143">
    <property type="entry name" value="Get2/sif1"/>
</dbReference>
<evidence type="ECO:0000256" key="4">
    <source>
        <dbReference type="SAM" id="MobiDB-lite"/>
    </source>
</evidence>
<keyword evidence="7" id="KW-1185">Reference proteome</keyword>
<evidence type="ECO:0000313" key="7">
    <source>
        <dbReference type="Proteomes" id="UP000178129"/>
    </source>
</evidence>
<keyword evidence="2 5" id="KW-1133">Transmembrane helix</keyword>
<feature type="transmembrane region" description="Helical" evidence="5">
    <location>
        <begin position="302"/>
        <end position="324"/>
    </location>
</feature>
<gene>
    <name evidence="6" type="ORF">RCO7_00154</name>
</gene>
<accession>A0A1E1KHQ6</accession>
<dbReference type="GO" id="GO:0006890">
    <property type="term" value="P:retrograde vesicle-mediated transport, Golgi to endoplasmic reticulum"/>
    <property type="evidence" value="ECO:0007669"/>
    <property type="project" value="TreeGrafter"/>
</dbReference>
<comment type="caution">
    <text evidence="6">The sequence shown here is derived from an EMBL/GenBank/DDBJ whole genome shotgun (WGS) entry which is preliminary data.</text>
</comment>
<dbReference type="PANTHER" id="PTHR28263">
    <property type="entry name" value="GOLGI TO ER TRAFFIC PROTEIN 2"/>
    <property type="match status" value="1"/>
</dbReference>
<feature type="compositionally biased region" description="Low complexity" evidence="4">
    <location>
        <begin position="1"/>
        <end position="22"/>
    </location>
</feature>
<evidence type="ECO:0000256" key="1">
    <source>
        <dbReference type="ARBA" id="ARBA00022692"/>
    </source>
</evidence>
<keyword evidence="3 5" id="KW-0472">Membrane</keyword>